<protein>
    <recommendedName>
        <fullName evidence="4">Lipoprotein</fullName>
    </recommendedName>
</protein>
<proteinExistence type="predicted"/>
<accession>A0ABP8ZMF1</accession>
<reference evidence="3" key="1">
    <citation type="journal article" date="2019" name="Int. J. Syst. Evol. Microbiol.">
        <title>The Global Catalogue of Microorganisms (GCM) 10K type strain sequencing project: providing services to taxonomists for standard genome sequencing and annotation.</title>
        <authorList>
            <consortium name="The Broad Institute Genomics Platform"/>
            <consortium name="The Broad Institute Genome Sequencing Center for Infectious Disease"/>
            <person name="Wu L."/>
            <person name="Ma J."/>
        </authorList>
    </citation>
    <scope>NUCLEOTIDE SEQUENCE [LARGE SCALE GENOMIC DNA]</scope>
    <source>
        <strain evidence="3">JCM 18198</strain>
    </source>
</reference>
<gene>
    <name evidence="2" type="ORF">GCM10023230_04920</name>
</gene>
<dbReference type="EMBL" id="BAABIP010000007">
    <property type="protein sequence ID" value="GAA4759496.1"/>
    <property type="molecule type" value="Genomic_DNA"/>
</dbReference>
<dbReference type="Proteomes" id="UP001500141">
    <property type="component" value="Unassembled WGS sequence"/>
</dbReference>
<evidence type="ECO:0000313" key="2">
    <source>
        <dbReference type="EMBL" id="GAA4759496.1"/>
    </source>
</evidence>
<name>A0ABP8ZMF1_9FLAO</name>
<feature type="chain" id="PRO_5045825515" description="Lipoprotein" evidence="1">
    <location>
        <begin position="30"/>
        <end position="213"/>
    </location>
</feature>
<dbReference type="PROSITE" id="PS51257">
    <property type="entry name" value="PROKAR_LIPOPROTEIN"/>
    <property type="match status" value="1"/>
</dbReference>
<organism evidence="2 3">
    <name type="scientific">Flavobacterium hankyongi</name>
    <dbReference type="NCBI Taxonomy" id="1176532"/>
    <lineage>
        <taxon>Bacteria</taxon>
        <taxon>Pseudomonadati</taxon>
        <taxon>Bacteroidota</taxon>
        <taxon>Flavobacteriia</taxon>
        <taxon>Flavobacteriales</taxon>
        <taxon>Flavobacteriaceae</taxon>
        <taxon>Flavobacterium</taxon>
    </lineage>
</organism>
<evidence type="ECO:0000313" key="3">
    <source>
        <dbReference type="Proteomes" id="UP001500141"/>
    </source>
</evidence>
<keyword evidence="1" id="KW-0732">Signal</keyword>
<keyword evidence="3" id="KW-1185">Reference proteome</keyword>
<evidence type="ECO:0000256" key="1">
    <source>
        <dbReference type="SAM" id="SignalP"/>
    </source>
</evidence>
<sequence length="213" mass="23632">MNLILSKKYKALKMKKIALILSSISLLVASCTVDSIDPSSERLQNQNVVEPTFMSGDVNTISYTNLKPQTYINTSSLQTEVEIFHVNPTTHYNYLLLQGSDITLSDLPQSSSILIDIRIPESKWAVGTYSLTDDLTTGINGLDCIARLIEIGGETKTRLTSGSITITEFNLSTKTIKGTFNFTYQRRNGSVYEGSYALNNGAFKYKLDAPFFN</sequence>
<comment type="caution">
    <text evidence="2">The sequence shown here is derived from an EMBL/GenBank/DDBJ whole genome shotgun (WGS) entry which is preliminary data.</text>
</comment>
<evidence type="ECO:0008006" key="4">
    <source>
        <dbReference type="Google" id="ProtNLM"/>
    </source>
</evidence>
<feature type="signal peptide" evidence="1">
    <location>
        <begin position="1"/>
        <end position="29"/>
    </location>
</feature>